<dbReference type="OrthoDB" id="6437593at2759"/>
<feature type="region of interest" description="Disordered" evidence="1">
    <location>
        <begin position="83"/>
        <end position="106"/>
    </location>
</feature>
<sequence>MLLRAADIRNQRRRELRRAKAYAKTQLNIFQASPLVYRSVVTHASNNDQGSPQPGPSAADCLSPEPVLCDHYSAFPCIEDLPGTDEELPSEDKSSDQSDSDVSDDSDSCSFAGQICDWAGKHNIAHAALNDLLPILQKQVSDLPKDARTLLATPRGCPIRQLSHAEYVHFGLKPGLEKCLSSGLRIPDTETLNLTVNLEGLPLFNNTAYQVWPIRVMVSETNDRGPFPVGIFSFAMKPTIIDECVEEFIQELCNTQKEGIECLGKKWHVAVRAVVCDYPPRTFAKSSKGHQA</sequence>
<protein>
    <submittedName>
        <fullName evidence="2">Uncharacterized protein</fullName>
    </submittedName>
</protein>
<evidence type="ECO:0000256" key="1">
    <source>
        <dbReference type="SAM" id="MobiDB-lite"/>
    </source>
</evidence>
<proteinExistence type="predicted"/>
<keyword evidence="3" id="KW-1185">Reference proteome</keyword>
<dbReference type="EMBL" id="JABSTR010000001">
    <property type="protein sequence ID" value="KAH9359647.1"/>
    <property type="molecule type" value="Genomic_DNA"/>
</dbReference>
<dbReference type="VEuPathDB" id="VectorBase:HLOH_058495"/>
<gene>
    <name evidence="2" type="ORF">HPB48_007939</name>
</gene>
<dbReference type="PANTHER" id="PTHR33053:SF24">
    <property type="entry name" value="TRANSPOSASE DOMAIN-CONTAINING PROTEIN"/>
    <property type="match status" value="1"/>
</dbReference>
<dbReference type="OMA" id="PTIIDEC"/>
<dbReference type="PANTHER" id="PTHR33053">
    <property type="entry name" value="PROTEIN, PUTATIVE-RELATED"/>
    <property type="match status" value="1"/>
</dbReference>
<accession>A0A9J6FA88</accession>
<organism evidence="2 3">
    <name type="scientific">Haemaphysalis longicornis</name>
    <name type="common">Bush tick</name>
    <dbReference type="NCBI Taxonomy" id="44386"/>
    <lineage>
        <taxon>Eukaryota</taxon>
        <taxon>Metazoa</taxon>
        <taxon>Ecdysozoa</taxon>
        <taxon>Arthropoda</taxon>
        <taxon>Chelicerata</taxon>
        <taxon>Arachnida</taxon>
        <taxon>Acari</taxon>
        <taxon>Parasitiformes</taxon>
        <taxon>Ixodida</taxon>
        <taxon>Ixodoidea</taxon>
        <taxon>Ixodidae</taxon>
        <taxon>Haemaphysalinae</taxon>
        <taxon>Haemaphysalis</taxon>
    </lineage>
</organism>
<dbReference type="Proteomes" id="UP000821853">
    <property type="component" value="Chromosome 1"/>
</dbReference>
<dbReference type="AlphaFoldDB" id="A0A9J6FA88"/>
<comment type="caution">
    <text evidence="2">The sequence shown here is derived from an EMBL/GenBank/DDBJ whole genome shotgun (WGS) entry which is preliminary data.</text>
</comment>
<evidence type="ECO:0000313" key="3">
    <source>
        <dbReference type="Proteomes" id="UP000821853"/>
    </source>
</evidence>
<name>A0A9J6FA88_HAELO</name>
<reference evidence="2 3" key="1">
    <citation type="journal article" date="2020" name="Cell">
        <title>Large-Scale Comparative Analyses of Tick Genomes Elucidate Their Genetic Diversity and Vector Capacities.</title>
        <authorList>
            <consortium name="Tick Genome and Microbiome Consortium (TIGMIC)"/>
            <person name="Jia N."/>
            <person name="Wang J."/>
            <person name="Shi W."/>
            <person name="Du L."/>
            <person name="Sun Y."/>
            <person name="Zhan W."/>
            <person name="Jiang J.F."/>
            <person name="Wang Q."/>
            <person name="Zhang B."/>
            <person name="Ji P."/>
            <person name="Bell-Sakyi L."/>
            <person name="Cui X.M."/>
            <person name="Yuan T.T."/>
            <person name="Jiang B.G."/>
            <person name="Yang W.F."/>
            <person name="Lam T.T."/>
            <person name="Chang Q.C."/>
            <person name="Ding S.J."/>
            <person name="Wang X.J."/>
            <person name="Zhu J.G."/>
            <person name="Ruan X.D."/>
            <person name="Zhao L."/>
            <person name="Wei J.T."/>
            <person name="Ye R.Z."/>
            <person name="Que T.C."/>
            <person name="Du C.H."/>
            <person name="Zhou Y.H."/>
            <person name="Cheng J.X."/>
            <person name="Dai P.F."/>
            <person name="Guo W.B."/>
            <person name="Han X.H."/>
            <person name="Huang E.J."/>
            <person name="Li L.F."/>
            <person name="Wei W."/>
            <person name="Gao Y.C."/>
            <person name="Liu J.Z."/>
            <person name="Shao H.Z."/>
            <person name="Wang X."/>
            <person name="Wang C.C."/>
            <person name="Yang T.C."/>
            <person name="Huo Q.B."/>
            <person name="Li W."/>
            <person name="Chen H.Y."/>
            <person name="Chen S.E."/>
            <person name="Zhou L.G."/>
            <person name="Ni X.B."/>
            <person name="Tian J.H."/>
            <person name="Sheng Y."/>
            <person name="Liu T."/>
            <person name="Pan Y.S."/>
            <person name="Xia L.Y."/>
            <person name="Li J."/>
            <person name="Zhao F."/>
            <person name="Cao W.C."/>
        </authorList>
    </citation>
    <scope>NUCLEOTIDE SEQUENCE [LARGE SCALE GENOMIC DNA]</scope>
    <source>
        <strain evidence="2">HaeL-2018</strain>
    </source>
</reference>
<evidence type="ECO:0000313" key="2">
    <source>
        <dbReference type="EMBL" id="KAH9359647.1"/>
    </source>
</evidence>